<evidence type="ECO:0000313" key="1">
    <source>
        <dbReference type="EMBL" id="GBP93710.1"/>
    </source>
</evidence>
<dbReference type="AlphaFoldDB" id="A0A4C2A0D2"/>
<evidence type="ECO:0000313" key="2">
    <source>
        <dbReference type="Proteomes" id="UP000299102"/>
    </source>
</evidence>
<comment type="caution">
    <text evidence="1">The sequence shown here is derived from an EMBL/GenBank/DDBJ whole genome shotgun (WGS) entry which is preliminary data.</text>
</comment>
<dbReference type="EMBL" id="BGZK01002409">
    <property type="protein sequence ID" value="GBP93710.1"/>
    <property type="molecule type" value="Genomic_DNA"/>
</dbReference>
<name>A0A4C2A0D2_EUMVA</name>
<reference evidence="1 2" key="1">
    <citation type="journal article" date="2019" name="Commun. Biol.">
        <title>The bagworm genome reveals a unique fibroin gene that provides high tensile strength.</title>
        <authorList>
            <person name="Kono N."/>
            <person name="Nakamura H."/>
            <person name="Ohtoshi R."/>
            <person name="Tomita M."/>
            <person name="Numata K."/>
            <person name="Arakawa K."/>
        </authorList>
    </citation>
    <scope>NUCLEOTIDE SEQUENCE [LARGE SCALE GENOMIC DNA]</scope>
</reference>
<gene>
    <name evidence="1" type="ORF">EVAR_62362_1</name>
</gene>
<dbReference type="Proteomes" id="UP000299102">
    <property type="component" value="Unassembled WGS sequence"/>
</dbReference>
<protein>
    <submittedName>
        <fullName evidence="1">Uncharacterized protein</fullName>
    </submittedName>
</protein>
<accession>A0A4C2A0D2</accession>
<sequence>MRYQAACARAPSARLVRDRVKRIAKTPSIHLFKWGEAARRGVSYGSTLGNGYRDRKRISSTVNWGGDVRAGCGRVVARVGPPDNTWA</sequence>
<organism evidence="1 2">
    <name type="scientific">Eumeta variegata</name>
    <name type="common">Bagworm moth</name>
    <name type="synonym">Eumeta japonica</name>
    <dbReference type="NCBI Taxonomy" id="151549"/>
    <lineage>
        <taxon>Eukaryota</taxon>
        <taxon>Metazoa</taxon>
        <taxon>Ecdysozoa</taxon>
        <taxon>Arthropoda</taxon>
        <taxon>Hexapoda</taxon>
        <taxon>Insecta</taxon>
        <taxon>Pterygota</taxon>
        <taxon>Neoptera</taxon>
        <taxon>Endopterygota</taxon>
        <taxon>Lepidoptera</taxon>
        <taxon>Glossata</taxon>
        <taxon>Ditrysia</taxon>
        <taxon>Tineoidea</taxon>
        <taxon>Psychidae</taxon>
        <taxon>Oiketicinae</taxon>
        <taxon>Eumeta</taxon>
    </lineage>
</organism>
<proteinExistence type="predicted"/>
<keyword evidence="2" id="KW-1185">Reference proteome</keyword>